<dbReference type="GO" id="GO:0051287">
    <property type="term" value="F:NAD binding"/>
    <property type="evidence" value="ECO:0007669"/>
    <property type="project" value="InterPro"/>
</dbReference>
<dbReference type="InterPro" id="IPR019818">
    <property type="entry name" value="IsoCit/isopropylmalate_DH_CS"/>
</dbReference>
<protein>
    <submittedName>
        <fullName evidence="4">Putative LYS12-homo-isocitrate dehydrogenase</fullName>
    </submittedName>
</protein>
<dbReference type="GO" id="GO:0005739">
    <property type="term" value="C:mitochondrion"/>
    <property type="evidence" value="ECO:0007669"/>
    <property type="project" value="TreeGrafter"/>
</dbReference>
<dbReference type="PROSITE" id="PS00470">
    <property type="entry name" value="IDH_IMDH"/>
    <property type="match status" value="1"/>
</dbReference>
<reference evidence="4 5" key="1">
    <citation type="journal article" date="2018" name="Mol. Biol. Evol.">
        <title>Broad Genomic Sampling Reveals a Smut Pathogenic Ancestry of the Fungal Clade Ustilaginomycotina.</title>
        <authorList>
            <person name="Kijpornyongpan T."/>
            <person name="Mondo S.J."/>
            <person name="Barry K."/>
            <person name="Sandor L."/>
            <person name="Lee J."/>
            <person name="Lipzen A."/>
            <person name="Pangilinan J."/>
            <person name="LaButti K."/>
            <person name="Hainaut M."/>
            <person name="Henrissat B."/>
            <person name="Grigoriev I.V."/>
            <person name="Spatafora J.W."/>
            <person name="Aime M.C."/>
        </authorList>
    </citation>
    <scope>NUCLEOTIDE SEQUENCE [LARGE SCALE GENOMIC DNA]</scope>
    <source>
        <strain evidence="4 5">MCA 4718</strain>
    </source>
</reference>
<proteinExistence type="inferred from homology"/>
<keyword evidence="2" id="KW-0460">Magnesium</keyword>
<name>A0A316U9G0_9BASI</name>
<feature type="domain" description="Isopropylmalate dehydrogenase-like" evidence="3">
    <location>
        <begin position="17"/>
        <end position="372"/>
    </location>
</feature>
<comment type="similarity">
    <text evidence="1">Belongs to the isocitrate and isopropylmalate dehydrogenases family.</text>
</comment>
<dbReference type="OrthoDB" id="10261637at2759"/>
<dbReference type="AlphaFoldDB" id="A0A316U9G0"/>
<dbReference type="GO" id="GO:0047046">
    <property type="term" value="F:homoisocitrate dehydrogenase activity"/>
    <property type="evidence" value="ECO:0007669"/>
    <property type="project" value="TreeGrafter"/>
</dbReference>
<dbReference type="Gene3D" id="3.40.718.10">
    <property type="entry name" value="Isopropylmalate Dehydrogenase"/>
    <property type="match status" value="1"/>
</dbReference>
<gene>
    <name evidence="4" type="ORF">BCV69DRAFT_282191</name>
</gene>
<dbReference type="STRING" id="1684307.A0A316U9G0"/>
<dbReference type="InterPro" id="IPR024084">
    <property type="entry name" value="IsoPropMal-DH-like_dom"/>
</dbReference>
<dbReference type="GO" id="GO:0000287">
    <property type="term" value="F:magnesium ion binding"/>
    <property type="evidence" value="ECO:0007669"/>
    <property type="project" value="InterPro"/>
</dbReference>
<evidence type="ECO:0000256" key="1">
    <source>
        <dbReference type="ARBA" id="ARBA00007769"/>
    </source>
</evidence>
<evidence type="ECO:0000256" key="2">
    <source>
        <dbReference type="ARBA" id="ARBA00022842"/>
    </source>
</evidence>
<dbReference type="GO" id="GO:0006102">
    <property type="term" value="P:isocitrate metabolic process"/>
    <property type="evidence" value="ECO:0007669"/>
    <property type="project" value="TreeGrafter"/>
</dbReference>
<evidence type="ECO:0000313" key="5">
    <source>
        <dbReference type="Proteomes" id="UP000245942"/>
    </source>
</evidence>
<evidence type="ECO:0000259" key="3">
    <source>
        <dbReference type="SMART" id="SM01329"/>
    </source>
</evidence>
<dbReference type="SMART" id="SM01329">
    <property type="entry name" value="Iso_dh"/>
    <property type="match status" value="1"/>
</dbReference>
<dbReference type="EMBL" id="KZ819325">
    <property type="protein sequence ID" value="PWN21468.1"/>
    <property type="molecule type" value="Genomic_DNA"/>
</dbReference>
<accession>A0A316U9G0</accession>
<dbReference type="RefSeq" id="XP_025348628.1">
    <property type="nucleotide sequence ID" value="XM_025492265.1"/>
</dbReference>
<dbReference type="GO" id="GO:0004449">
    <property type="term" value="F:isocitrate dehydrogenase (NAD+) activity"/>
    <property type="evidence" value="ECO:0007669"/>
    <property type="project" value="TreeGrafter"/>
</dbReference>
<dbReference type="PANTHER" id="PTHR11835">
    <property type="entry name" value="DECARBOXYLATING DEHYDROGENASES-ISOCITRATE, ISOPROPYLMALATE, TARTRATE"/>
    <property type="match status" value="1"/>
</dbReference>
<dbReference type="SUPFAM" id="SSF53659">
    <property type="entry name" value="Isocitrate/Isopropylmalate dehydrogenase-like"/>
    <property type="match status" value="1"/>
</dbReference>
<keyword evidence="5" id="KW-1185">Reference proteome</keyword>
<dbReference type="Proteomes" id="UP000245942">
    <property type="component" value="Unassembled WGS sequence"/>
</dbReference>
<dbReference type="GO" id="GO:0009085">
    <property type="term" value="P:lysine biosynthetic process"/>
    <property type="evidence" value="ECO:0007669"/>
    <property type="project" value="TreeGrafter"/>
</dbReference>
<dbReference type="Pfam" id="PF00180">
    <property type="entry name" value="Iso_dh"/>
    <property type="match status" value="1"/>
</dbReference>
<sequence length="378" mass="40401">MTATAAKILANASKALKIGMMPADGIGREVLPVAQRVLSLTPGAPKFEFIPLPAGFELFTKTGVALPEETIRCLKEECDGAMFGSVSSPSHKVEGYSSPIVQLRKNLDLYANIRPVVGVRGTRDEDKWVDTVIVRENTECLYIKSETIEDTPNGKVAKAIRQISERASTRIGKKAFDVALARQEMRSRLGTAAAVGQAKVTVCHKANVLSTTDGLFRESVRAVKENDSISKGGAGRYHEVEMDEQIVDSMVYRLFREPEVFDVVVAPNLYGDILSDAAAALVGSLGLVSSVNAGDSFIMGEPVHGSAPNIAGQGIANPIASIRSGALMLEYMGYTEPALKIYRAVDHVLREGNVLTPDLGGKATTDDVEKAVLLALGA</sequence>
<dbReference type="PANTHER" id="PTHR11835:SF48">
    <property type="entry name" value="HOMOISOCITRATE DEHYDROGENASE, MITOCHONDRIAL"/>
    <property type="match status" value="1"/>
</dbReference>
<evidence type="ECO:0000313" key="4">
    <source>
        <dbReference type="EMBL" id="PWN21468.1"/>
    </source>
</evidence>
<dbReference type="GO" id="GO:0006099">
    <property type="term" value="P:tricarboxylic acid cycle"/>
    <property type="evidence" value="ECO:0007669"/>
    <property type="project" value="TreeGrafter"/>
</dbReference>
<organism evidence="4 5">
    <name type="scientific">Pseudomicrostroma glucosiphilum</name>
    <dbReference type="NCBI Taxonomy" id="1684307"/>
    <lineage>
        <taxon>Eukaryota</taxon>
        <taxon>Fungi</taxon>
        <taxon>Dikarya</taxon>
        <taxon>Basidiomycota</taxon>
        <taxon>Ustilaginomycotina</taxon>
        <taxon>Exobasidiomycetes</taxon>
        <taxon>Microstromatales</taxon>
        <taxon>Microstromatales incertae sedis</taxon>
        <taxon>Pseudomicrostroma</taxon>
    </lineage>
</organism>
<dbReference type="GeneID" id="37013999"/>